<dbReference type="SUPFAM" id="SSF51445">
    <property type="entry name" value="(Trans)glycosidases"/>
    <property type="match status" value="1"/>
</dbReference>
<evidence type="ECO:0000256" key="5">
    <source>
        <dbReference type="SAM" id="SignalP"/>
    </source>
</evidence>
<keyword evidence="1 3" id="KW-0378">Hydrolase</keyword>
<reference evidence="7 8" key="1">
    <citation type="submission" date="2021-09" db="EMBL/GenBank/DDBJ databases">
        <title>Whole genome sequence of Nocardioides sp. GBK3QG-3.</title>
        <authorList>
            <person name="Tuo L."/>
        </authorList>
    </citation>
    <scope>NUCLEOTIDE SEQUENCE [LARGE SCALE GENOMIC DNA]</scope>
    <source>
        <strain evidence="7 8">GBK3QG-3</strain>
    </source>
</reference>
<keyword evidence="5" id="KW-0732">Signal</keyword>
<feature type="region of interest" description="Disordered" evidence="4">
    <location>
        <begin position="23"/>
        <end position="55"/>
    </location>
</feature>
<feature type="chain" id="PRO_5046386967" description="GH26 domain-containing protein" evidence="5">
    <location>
        <begin position="26"/>
        <end position="333"/>
    </location>
</feature>
<comment type="caution">
    <text evidence="7">The sequence shown here is derived from an EMBL/GenBank/DDBJ whole genome shotgun (WGS) entry which is preliminary data.</text>
</comment>
<evidence type="ECO:0000256" key="1">
    <source>
        <dbReference type="ARBA" id="ARBA00022801"/>
    </source>
</evidence>
<evidence type="ECO:0000256" key="3">
    <source>
        <dbReference type="PROSITE-ProRule" id="PRU01100"/>
    </source>
</evidence>
<evidence type="ECO:0000256" key="2">
    <source>
        <dbReference type="ARBA" id="ARBA00023295"/>
    </source>
</evidence>
<feature type="signal peptide" evidence="5">
    <location>
        <begin position="1"/>
        <end position="25"/>
    </location>
</feature>
<dbReference type="InterPro" id="IPR022790">
    <property type="entry name" value="GH26_dom"/>
</dbReference>
<feature type="compositionally biased region" description="Low complexity" evidence="4">
    <location>
        <begin position="41"/>
        <end position="50"/>
    </location>
</feature>
<feature type="active site" description="Proton donor" evidence="3">
    <location>
        <position position="166"/>
    </location>
</feature>
<feature type="domain" description="GH26" evidence="6">
    <location>
        <begin position="2"/>
        <end position="333"/>
    </location>
</feature>
<evidence type="ECO:0000313" key="7">
    <source>
        <dbReference type="EMBL" id="MBZ5739747.1"/>
    </source>
</evidence>
<proteinExistence type="inferred from homology"/>
<dbReference type="EMBL" id="JAIQZJ010000009">
    <property type="protein sequence ID" value="MBZ5739747.1"/>
    <property type="molecule type" value="Genomic_DNA"/>
</dbReference>
<evidence type="ECO:0000313" key="8">
    <source>
        <dbReference type="Proteomes" id="UP000780875"/>
    </source>
</evidence>
<name>A0ABS7UFV0_9ACTN</name>
<sequence>MRTTALLLAALLPVGLLGLTSGGHAASAPSPTRAVTDRTSDPTSSRTSGRTADRAAGCPIAPRWHRTATRFGVSLGSNGGGSMKDDLTTEERRFGTRVPVVRTWDDTMPTRTPWSEKKRWYGSRWVVTSIRVTPQDVLSGRYDRDLRQYFRTAPRRTPIFWNYWHEPEDEIRAGQFTERQYVRAWRHVARIAGSFCRDNLYPTLVLMGWTANSAATPTWQQVDPGRRFVSVYAWDPYNGALGDAREYVAPRHLFSPVVRASKKSHRPFAIAETGSVRVPGDTDGSGRARWLDKVHTYARQHHAVFVTYYQSTRNGDFELRENPEIRVWRKAMR</sequence>
<accession>A0ABS7UFV0</accession>
<evidence type="ECO:0000256" key="4">
    <source>
        <dbReference type="SAM" id="MobiDB-lite"/>
    </source>
</evidence>
<keyword evidence="2 3" id="KW-0326">Glycosidase</keyword>
<feature type="active site" description="Nucleophile" evidence="3">
    <location>
        <position position="272"/>
    </location>
</feature>
<dbReference type="InterPro" id="IPR017853">
    <property type="entry name" value="GH"/>
</dbReference>
<dbReference type="Proteomes" id="UP000780875">
    <property type="component" value="Unassembled WGS sequence"/>
</dbReference>
<protein>
    <recommendedName>
        <fullName evidence="6">GH26 domain-containing protein</fullName>
    </recommendedName>
</protein>
<keyword evidence="8" id="KW-1185">Reference proteome</keyword>
<dbReference type="RefSeq" id="WP_224124108.1">
    <property type="nucleotide sequence ID" value="NZ_JAIQZJ010000009.1"/>
</dbReference>
<evidence type="ECO:0000259" key="6">
    <source>
        <dbReference type="PROSITE" id="PS51764"/>
    </source>
</evidence>
<dbReference type="PROSITE" id="PS51764">
    <property type="entry name" value="GH26"/>
    <property type="match status" value="1"/>
</dbReference>
<gene>
    <name evidence="7" type="ORF">K8U61_16345</name>
</gene>
<comment type="similarity">
    <text evidence="3">Belongs to the glycosyl hydrolase 26 family.</text>
</comment>
<organism evidence="7 8">
    <name type="scientific">Nocardioides mangrovi</name>
    <dbReference type="NCBI Taxonomy" id="2874580"/>
    <lineage>
        <taxon>Bacteria</taxon>
        <taxon>Bacillati</taxon>
        <taxon>Actinomycetota</taxon>
        <taxon>Actinomycetes</taxon>
        <taxon>Propionibacteriales</taxon>
        <taxon>Nocardioidaceae</taxon>
        <taxon>Nocardioides</taxon>
    </lineage>
</organism>
<dbReference type="Gene3D" id="3.20.20.80">
    <property type="entry name" value="Glycosidases"/>
    <property type="match status" value="1"/>
</dbReference>